<dbReference type="PIRSF" id="PIRSF000530">
    <property type="entry name" value="Galactokinase"/>
    <property type="match status" value="1"/>
</dbReference>
<dbReference type="InterPro" id="IPR013750">
    <property type="entry name" value="GHMP_kinase_C_dom"/>
</dbReference>
<keyword evidence="8 11" id="KW-0460">Magnesium</keyword>
<dbReference type="Proteomes" id="UP000281955">
    <property type="component" value="Unassembled WGS sequence"/>
</dbReference>
<feature type="site" description="Transition state stabilizer" evidence="11">
    <location>
        <position position="32"/>
    </location>
</feature>
<evidence type="ECO:0000313" key="17">
    <source>
        <dbReference type="Proteomes" id="UP000281955"/>
    </source>
</evidence>
<dbReference type="GO" id="GO:0005524">
    <property type="term" value="F:ATP binding"/>
    <property type="evidence" value="ECO:0007669"/>
    <property type="project" value="UniProtKB-UniRule"/>
</dbReference>
<keyword evidence="5 11" id="KW-0547">Nucleotide-binding</keyword>
<evidence type="ECO:0000259" key="15">
    <source>
        <dbReference type="Pfam" id="PF10509"/>
    </source>
</evidence>
<dbReference type="InterPro" id="IPR019741">
    <property type="entry name" value="Galactokinase_CS"/>
</dbReference>
<comment type="pathway">
    <text evidence="11">Carbohydrate metabolism; galactose metabolism.</text>
</comment>
<dbReference type="GO" id="GO:0000287">
    <property type="term" value="F:magnesium ion binding"/>
    <property type="evidence" value="ECO:0007669"/>
    <property type="project" value="UniProtKB-UniRule"/>
</dbReference>
<keyword evidence="4 11" id="KW-0479">Metal-binding</keyword>
<evidence type="ECO:0000256" key="1">
    <source>
        <dbReference type="ARBA" id="ARBA00006566"/>
    </source>
</evidence>
<evidence type="ECO:0000256" key="12">
    <source>
        <dbReference type="NCBIfam" id="TIGR00131"/>
    </source>
</evidence>
<dbReference type="HAMAP" id="MF_00246">
    <property type="entry name" value="Galactokinase"/>
    <property type="match status" value="1"/>
</dbReference>
<feature type="binding site" evidence="11">
    <location>
        <position position="72"/>
    </location>
    <ligand>
        <name>ATP</name>
        <dbReference type="ChEBI" id="CHEBI:30616"/>
    </ligand>
</feature>
<feature type="domain" description="GHMP kinase C-terminal" evidence="14">
    <location>
        <begin position="285"/>
        <end position="365"/>
    </location>
</feature>
<comment type="subcellular location">
    <subcellularLocation>
        <location evidence="11">Cytoplasm</location>
    </subcellularLocation>
</comment>
<dbReference type="InParanoid" id="A0A420XKC0"/>
<dbReference type="PANTHER" id="PTHR10457">
    <property type="entry name" value="MEVALONATE KINASE/GALACTOKINASE"/>
    <property type="match status" value="1"/>
</dbReference>
<evidence type="ECO:0000256" key="5">
    <source>
        <dbReference type="ARBA" id="ARBA00022741"/>
    </source>
</evidence>
<feature type="binding site" evidence="11">
    <location>
        <begin position="38"/>
        <end position="41"/>
    </location>
    <ligand>
        <name>substrate</name>
    </ligand>
</feature>
<dbReference type="GO" id="GO:0004335">
    <property type="term" value="F:galactokinase activity"/>
    <property type="evidence" value="ECO:0007669"/>
    <property type="project" value="UniProtKB-UniRule"/>
</dbReference>
<keyword evidence="9 11" id="KW-0299">Galactose metabolism</keyword>
<feature type="binding site" evidence="11">
    <location>
        <begin position="126"/>
        <end position="132"/>
    </location>
    <ligand>
        <name>ATP</name>
        <dbReference type="ChEBI" id="CHEBI:30616"/>
    </ligand>
</feature>
<reference evidence="16 17" key="1">
    <citation type="submission" date="2018-10" db="EMBL/GenBank/DDBJ databases">
        <title>Genomic Encyclopedia of Archaeal and Bacterial Type Strains, Phase II (KMG-II): from individual species to whole genera.</title>
        <authorList>
            <person name="Goeker M."/>
        </authorList>
    </citation>
    <scope>NUCLEOTIDE SEQUENCE [LARGE SCALE GENOMIC DNA]</scope>
    <source>
        <strain evidence="16 17">RP-AC37</strain>
    </source>
</reference>
<keyword evidence="2 11" id="KW-0963">Cytoplasm</keyword>
<evidence type="ECO:0000256" key="7">
    <source>
        <dbReference type="ARBA" id="ARBA00022840"/>
    </source>
</evidence>
<comment type="similarity">
    <text evidence="1 11">Belongs to the GHMP kinase family. GalK subfamily.</text>
</comment>
<dbReference type="UniPathway" id="UPA00214"/>
<comment type="caution">
    <text evidence="16">The sequence shown here is derived from an EMBL/GenBank/DDBJ whole genome shotgun (WGS) entry which is preliminary data.</text>
</comment>
<evidence type="ECO:0000256" key="6">
    <source>
        <dbReference type="ARBA" id="ARBA00022777"/>
    </source>
</evidence>
<feature type="domain" description="GHMP kinase N-terminal" evidence="13">
    <location>
        <begin position="97"/>
        <end position="182"/>
    </location>
</feature>
<dbReference type="Pfam" id="PF00288">
    <property type="entry name" value="GHMP_kinases_N"/>
    <property type="match status" value="1"/>
</dbReference>
<evidence type="ECO:0000256" key="2">
    <source>
        <dbReference type="ARBA" id="ARBA00022490"/>
    </source>
</evidence>
<dbReference type="InterPro" id="IPR020568">
    <property type="entry name" value="Ribosomal_Su5_D2-typ_SF"/>
</dbReference>
<keyword evidence="10 11" id="KW-0119">Carbohydrate metabolism</keyword>
<dbReference type="PANTHER" id="PTHR10457:SF7">
    <property type="entry name" value="GALACTOKINASE-RELATED"/>
    <property type="match status" value="1"/>
</dbReference>
<dbReference type="EC" id="2.7.1.6" evidence="11 12"/>
<dbReference type="Gene3D" id="3.30.230.10">
    <property type="match status" value="1"/>
</dbReference>
<dbReference type="InterPro" id="IPR019539">
    <property type="entry name" value="GalKase_N"/>
</dbReference>
<keyword evidence="6 11" id="KW-0418">Kinase</keyword>
<dbReference type="AlphaFoldDB" id="A0A420XKC0"/>
<protein>
    <recommendedName>
        <fullName evidence="11 12">Galactokinase</fullName>
        <ecNumber evidence="11 12">2.7.1.6</ecNumber>
    </recommendedName>
    <alternativeName>
        <fullName evidence="11">Galactose kinase</fullName>
    </alternativeName>
</protein>
<dbReference type="InterPro" id="IPR014721">
    <property type="entry name" value="Ribsml_uS5_D2-typ_fold_subgr"/>
</dbReference>
<dbReference type="SUPFAM" id="SSF55060">
    <property type="entry name" value="GHMP Kinase, C-terminal domain"/>
    <property type="match status" value="1"/>
</dbReference>
<dbReference type="InterPro" id="IPR000705">
    <property type="entry name" value="Galactokinase"/>
</dbReference>
<organism evidence="16 17">
    <name type="scientific">Motilibacter peucedani</name>
    <dbReference type="NCBI Taxonomy" id="598650"/>
    <lineage>
        <taxon>Bacteria</taxon>
        <taxon>Bacillati</taxon>
        <taxon>Actinomycetota</taxon>
        <taxon>Actinomycetes</taxon>
        <taxon>Motilibacterales</taxon>
        <taxon>Motilibacteraceae</taxon>
        <taxon>Motilibacter</taxon>
    </lineage>
</organism>
<dbReference type="Gene3D" id="3.30.70.890">
    <property type="entry name" value="GHMP kinase, C-terminal domain"/>
    <property type="match status" value="1"/>
</dbReference>
<evidence type="ECO:0000256" key="8">
    <source>
        <dbReference type="ARBA" id="ARBA00022842"/>
    </source>
</evidence>
<keyword evidence="7 11" id="KW-0067">ATP-binding</keyword>
<evidence type="ECO:0000313" key="16">
    <source>
        <dbReference type="EMBL" id="RKS68529.1"/>
    </source>
</evidence>
<dbReference type="SUPFAM" id="SSF54211">
    <property type="entry name" value="Ribosomal protein S5 domain 2-like"/>
    <property type="match status" value="1"/>
</dbReference>
<feature type="domain" description="Galactokinase N-terminal" evidence="15">
    <location>
        <begin position="14"/>
        <end position="62"/>
    </location>
</feature>
<dbReference type="RefSeq" id="WP_121194906.1">
    <property type="nucleotide sequence ID" value="NZ_RBWV01000016.1"/>
</dbReference>
<name>A0A420XKC0_9ACTN</name>
<evidence type="ECO:0000259" key="13">
    <source>
        <dbReference type="Pfam" id="PF00288"/>
    </source>
</evidence>
<dbReference type="FunFam" id="3.30.70.890:FF:000001">
    <property type="entry name" value="Galactokinase"/>
    <property type="match status" value="1"/>
</dbReference>
<dbReference type="PROSITE" id="PS00106">
    <property type="entry name" value="GALACTOKINASE"/>
    <property type="match status" value="1"/>
</dbReference>
<sequence>MVNSGQSTTNAAEVFEQVHGSAPEGVWAAPGRVNLIGEHTDYNDGFVLPFALEQSTYVAASRRDDDRLDIRSLQADAVGSIALSELEPDNVEGWLRYVAGTVWALREAGHDVRGLSLVVDGHVPLGSGLSSSHSLECAVALAATGVYGIDVPRTELARIVQRSENDFVGAPTGILDQTASLLCTDGHVLFYDCRSGEAEQVPLDAPALGVRLLVINTRVQHALDDGAYGERRSQCEQACREIGVPALRDVTLDGLDEALGKISDEVVRRRARHVVTEDARVLQTVEALRAGDLTTAGQLMNGSHASLRDDYEVSCDELDVAADSAQRAGALGARMTGGGFGGSAIALVPEDLLDAVSAAVRDAFAAADFKEPEFLVARPAAGARRES</sequence>
<dbReference type="PRINTS" id="PR00473">
    <property type="entry name" value="GALCTOKINASE"/>
</dbReference>
<proteinExistence type="inferred from homology"/>
<evidence type="ECO:0000259" key="14">
    <source>
        <dbReference type="Pfam" id="PF08544"/>
    </source>
</evidence>
<dbReference type="EMBL" id="RBWV01000016">
    <property type="protein sequence ID" value="RKS68529.1"/>
    <property type="molecule type" value="Genomic_DNA"/>
</dbReference>
<dbReference type="PRINTS" id="PR00959">
    <property type="entry name" value="MEVGALKINASE"/>
</dbReference>
<comment type="function">
    <text evidence="11">Catalyzes the transfer of the gamma-phosphate of ATP to D-galactose to form alpha-D-galactose-1-phosphate (Gal-1-P).</text>
</comment>
<feature type="binding site" evidence="11">
    <location>
        <position position="164"/>
    </location>
    <ligand>
        <name>Mg(2+)</name>
        <dbReference type="ChEBI" id="CHEBI:18420"/>
    </ligand>
</feature>
<dbReference type="GO" id="GO:0005829">
    <property type="term" value="C:cytosol"/>
    <property type="evidence" value="ECO:0007669"/>
    <property type="project" value="TreeGrafter"/>
</dbReference>
<comment type="catalytic activity">
    <reaction evidence="11">
        <text>alpha-D-galactose + ATP = alpha-D-galactose 1-phosphate + ADP + H(+)</text>
        <dbReference type="Rhea" id="RHEA:13553"/>
        <dbReference type="ChEBI" id="CHEBI:15378"/>
        <dbReference type="ChEBI" id="CHEBI:28061"/>
        <dbReference type="ChEBI" id="CHEBI:30616"/>
        <dbReference type="ChEBI" id="CHEBI:58336"/>
        <dbReference type="ChEBI" id="CHEBI:456216"/>
        <dbReference type="EC" id="2.7.1.6"/>
    </reaction>
</comment>
<dbReference type="OrthoDB" id="250531at2"/>
<dbReference type="FunCoup" id="A0A420XKC0">
    <property type="interactions" value="194"/>
</dbReference>
<gene>
    <name evidence="11" type="primary">galK</name>
    <name evidence="16" type="ORF">CLV35_3657</name>
</gene>
<dbReference type="FunFam" id="3.30.230.10:FF:000017">
    <property type="entry name" value="Galactokinase"/>
    <property type="match status" value="1"/>
</dbReference>
<feature type="active site" description="Proton acceptor" evidence="11">
    <location>
        <position position="176"/>
    </location>
</feature>
<dbReference type="InterPro" id="IPR036554">
    <property type="entry name" value="GHMP_kinase_C_sf"/>
</dbReference>
<evidence type="ECO:0000256" key="10">
    <source>
        <dbReference type="ARBA" id="ARBA00023277"/>
    </source>
</evidence>
<evidence type="ECO:0000256" key="9">
    <source>
        <dbReference type="ARBA" id="ARBA00023144"/>
    </source>
</evidence>
<evidence type="ECO:0000256" key="3">
    <source>
        <dbReference type="ARBA" id="ARBA00022679"/>
    </source>
</evidence>
<dbReference type="Pfam" id="PF10509">
    <property type="entry name" value="GalKase_gal_bdg"/>
    <property type="match status" value="1"/>
</dbReference>
<keyword evidence="3 11" id="KW-0808">Transferase</keyword>
<dbReference type="InterPro" id="IPR006206">
    <property type="entry name" value="Mevalonate/galactokinase"/>
</dbReference>
<feature type="binding site" evidence="11">
    <location>
        <position position="132"/>
    </location>
    <ligand>
        <name>Mg(2+)</name>
        <dbReference type="ChEBI" id="CHEBI:18420"/>
    </ligand>
</feature>
<dbReference type="InterPro" id="IPR022963">
    <property type="entry name" value="Galactokinase_bac"/>
</dbReference>
<keyword evidence="17" id="KW-1185">Reference proteome</keyword>
<feature type="binding site" evidence="11">
    <location>
        <position position="228"/>
    </location>
    <ligand>
        <name>substrate</name>
    </ligand>
</feature>
<evidence type="ECO:0000256" key="4">
    <source>
        <dbReference type="ARBA" id="ARBA00022723"/>
    </source>
</evidence>
<evidence type="ECO:0000256" key="11">
    <source>
        <dbReference type="HAMAP-Rule" id="MF_00246"/>
    </source>
</evidence>
<dbReference type="NCBIfam" id="TIGR00131">
    <property type="entry name" value="gal_kin"/>
    <property type="match status" value="1"/>
</dbReference>
<dbReference type="Pfam" id="PF08544">
    <property type="entry name" value="GHMP_kinases_C"/>
    <property type="match status" value="1"/>
</dbReference>
<dbReference type="InterPro" id="IPR006204">
    <property type="entry name" value="GHMP_kinase_N_dom"/>
</dbReference>
<accession>A0A420XKC0</accession>
<dbReference type="GO" id="GO:0006012">
    <property type="term" value="P:galactose metabolic process"/>
    <property type="evidence" value="ECO:0007669"/>
    <property type="project" value="UniProtKB-UniRule"/>
</dbReference>